<dbReference type="HOGENOM" id="CLU_468268_0_0_4"/>
<evidence type="ECO:0000313" key="2">
    <source>
        <dbReference type="EMBL" id="AEA62859.1"/>
    </source>
</evidence>
<organism evidence="2 3">
    <name type="scientific">Burkholderia gladioli (strain BSR3)</name>
    <dbReference type="NCBI Taxonomy" id="999541"/>
    <lineage>
        <taxon>Bacteria</taxon>
        <taxon>Pseudomonadati</taxon>
        <taxon>Pseudomonadota</taxon>
        <taxon>Betaproteobacteria</taxon>
        <taxon>Burkholderiales</taxon>
        <taxon>Burkholderiaceae</taxon>
        <taxon>Burkholderia</taxon>
    </lineage>
</organism>
<feature type="region of interest" description="Disordered" evidence="1">
    <location>
        <begin position="1"/>
        <end position="25"/>
    </location>
</feature>
<feature type="region of interest" description="Disordered" evidence="1">
    <location>
        <begin position="54"/>
        <end position="131"/>
    </location>
</feature>
<feature type="compositionally biased region" description="Polar residues" evidence="1">
    <location>
        <begin position="112"/>
        <end position="122"/>
    </location>
</feature>
<dbReference type="EMBL" id="CP002600">
    <property type="protein sequence ID" value="AEA62859.1"/>
    <property type="molecule type" value="Genomic_DNA"/>
</dbReference>
<dbReference type="Proteomes" id="UP000008316">
    <property type="component" value="Chromosome 2"/>
</dbReference>
<proteinExistence type="predicted"/>
<reference evidence="2 3" key="1">
    <citation type="journal article" date="2011" name="J. Bacteriol.">
        <title>Complete genome sequence of Burkholderia gladioli BSR3.</title>
        <authorList>
            <person name="Seo Y.S."/>
            <person name="Lim J."/>
            <person name="Choi B.S."/>
            <person name="Kim H."/>
            <person name="Goo E."/>
            <person name="Lee B."/>
            <person name="Lim J.S."/>
            <person name="Choi I.Y."/>
            <person name="Moon J.S."/>
            <person name="Kim J."/>
            <person name="Hwang I."/>
        </authorList>
    </citation>
    <scope>NUCLEOTIDE SEQUENCE [LARGE SCALE GENOMIC DNA]</scope>
    <source>
        <strain evidence="2 3">BSR3</strain>
    </source>
</reference>
<protein>
    <submittedName>
        <fullName evidence="2">Uncharacterized protein</fullName>
    </submittedName>
</protein>
<name>F2LJJ2_BURGS</name>
<feature type="compositionally biased region" description="Basic and acidic residues" evidence="1">
    <location>
        <begin position="543"/>
        <end position="555"/>
    </location>
</feature>
<evidence type="ECO:0000256" key="1">
    <source>
        <dbReference type="SAM" id="MobiDB-lite"/>
    </source>
</evidence>
<feature type="region of interest" description="Disordered" evidence="1">
    <location>
        <begin position="409"/>
        <end position="582"/>
    </location>
</feature>
<feature type="compositionally biased region" description="Low complexity" evidence="1">
    <location>
        <begin position="420"/>
        <end position="438"/>
    </location>
</feature>
<dbReference type="eggNOG" id="COG3209">
    <property type="taxonomic scope" value="Bacteria"/>
</dbReference>
<sequence>MRPRFAFRTRDSDPIHAPAGARGQSAGRMAMPSCIAASCPAAFVRFRSMPKPLAGPAQPPSFANPFSAAHEPLPAPGPSAGQPTRQGSLGDGTLNARRRASAQGAGGKRDSTGSLRRASQPQLAALSEPMKKQIEQSARIASEQPLASLEAEIAASYVRPEHLKALGVATRLTGTAVSFRPAGAETLKRLGQGALPKPHDLLHKSIKPGTFAAIGGEDVEARMSVMREHDLDGFVGHYTNGRLDGVYVDRNHPGMAELPLVADEQGKHNYLPIHADNPGPDLVPLHQVPDYVKGMYTGDYDTLHTINLAGNRGPQAQGEELRTVAALNCAVGAVDEGRPFGDARQAVVQHGSQYNYVAHMRNHEPDKPIDPRVAAASLPVAACVRGEWRLIRTPAELNAFNKEMGYAAKPGWEGEEGTRRPSIPGSGSGPSTPMGSRRASAVEGHGLRPEQMAGQLGGRRHSQPHVAPLPPLPAPPGRRGAIGGAAALPGLAPGGTRPAPAAHDAPGTDLPVEAPPSSFGNWGGFSPGSGALPAPIRRPSMQRVEEEGPRGEAPRPLDAGSLHPLLAMPPRHSPELEGDDAP</sequence>
<feature type="compositionally biased region" description="Pro residues" evidence="1">
    <location>
        <begin position="467"/>
        <end position="476"/>
    </location>
</feature>
<evidence type="ECO:0000313" key="3">
    <source>
        <dbReference type="Proteomes" id="UP000008316"/>
    </source>
</evidence>
<accession>F2LJJ2</accession>
<keyword evidence="3" id="KW-1185">Reference proteome</keyword>
<gene>
    <name evidence="2" type="ordered locus">bgla_2g03830</name>
</gene>
<dbReference type="STRING" id="999541.bgla_2g03830"/>
<feature type="compositionally biased region" description="Low complexity" evidence="1">
    <location>
        <begin position="484"/>
        <end position="502"/>
    </location>
</feature>
<dbReference type="KEGG" id="bgd:bgla_2g03830"/>
<dbReference type="AlphaFoldDB" id="F2LJJ2"/>